<organism evidence="5 6">
    <name type="scientific">Paracidovorax citrulli (strain AAC00-1)</name>
    <name type="common">Acidovorax citrulli</name>
    <dbReference type="NCBI Taxonomy" id="397945"/>
    <lineage>
        <taxon>Bacteria</taxon>
        <taxon>Pseudomonadati</taxon>
        <taxon>Pseudomonadota</taxon>
        <taxon>Betaproteobacteria</taxon>
        <taxon>Burkholderiales</taxon>
        <taxon>Comamonadaceae</taxon>
        <taxon>Paracidovorax</taxon>
    </lineage>
</organism>
<evidence type="ECO:0000313" key="6">
    <source>
        <dbReference type="Proteomes" id="UP000002596"/>
    </source>
</evidence>
<accession>A1TLT3</accession>
<dbReference type="PANTHER" id="PTHR35603">
    <property type="match status" value="1"/>
</dbReference>
<evidence type="ECO:0000256" key="3">
    <source>
        <dbReference type="SAM" id="MobiDB-lite"/>
    </source>
</evidence>
<dbReference type="EMBL" id="CP000512">
    <property type="protein sequence ID" value="ABM31921.1"/>
    <property type="molecule type" value="Genomic_DNA"/>
</dbReference>
<evidence type="ECO:0000259" key="4">
    <source>
        <dbReference type="Pfam" id="PF05433"/>
    </source>
</evidence>
<dbReference type="InterPro" id="IPR008816">
    <property type="entry name" value="Gly_zipper_2TM_dom"/>
</dbReference>
<dbReference type="HOGENOM" id="CLU_090265_0_1_4"/>
<gene>
    <name evidence="5" type="ordered locus">Aave_1330</name>
</gene>
<feature type="region of interest" description="Disordered" evidence="3">
    <location>
        <begin position="158"/>
        <end position="185"/>
    </location>
</feature>
<dbReference type="AlphaFoldDB" id="A1TLT3"/>
<evidence type="ECO:0000256" key="2">
    <source>
        <dbReference type="ARBA" id="ARBA00023136"/>
    </source>
</evidence>
<evidence type="ECO:0000313" key="5">
    <source>
        <dbReference type="EMBL" id="ABM31921.1"/>
    </source>
</evidence>
<comment type="subcellular location">
    <subcellularLocation>
        <location evidence="1">Membrane</location>
    </subcellularLocation>
</comment>
<evidence type="ECO:0000256" key="1">
    <source>
        <dbReference type="ARBA" id="ARBA00004370"/>
    </source>
</evidence>
<dbReference type="InterPro" id="IPR051407">
    <property type="entry name" value="Bact_OM_lipoprot/Surf_antigen"/>
</dbReference>
<reference evidence="5 6" key="1">
    <citation type="submission" date="2006-12" db="EMBL/GenBank/DDBJ databases">
        <title>Complete sequence of Acidovorax avenae subsp. citrulli AAC00-1.</title>
        <authorList>
            <consortium name="US DOE Joint Genome Institute"/>
            <person name="Copeland A."/>
            <person name="Lucas S."/>
            <person name="Lapidus A."/>
            <person name="Barry K."/>
            <person name="Detter J.C."/>
            <person name="Glavina del Rio T."/>
            <person name="Dalin E."/>
            <person name="Tice H."/>
            <person name="Pitluck S."/>
            <person name="Kiss H."/>
            <person name="Brettin T."/>
            <person name="Bruce D."/>
            <person name="Han C."/>
            <person name="Tapia R."/>
            <person name="Gilna P."/>
            <person name="Schmutz J."/>
            <person name="Larimer F."/>
            <person name="Land M."/>
            <person name="Hauser L."/>
            <person name="Kyrpides N."/>
            <person name="Kim E."/>
            <person name="Stahl D."/>
            <person name="Richardson P."/>
        </authorList>
    </citation>
    <scope>NUCLEOTIDE SEQUENCE [LARGE SCALE GENOMIC DNA]</scope>
    <source>
        <strain evidence="5 6">AAC00-1</strain>
    </source>
</reference>
<dbReference type="STRING" id="397945.Aave_1330"/>
<dbReference type="Proteomes" id="UP000002596">
    <property type="component" value="Chromosome"/>
</dbReference>
<name>A1TLT3_PARC0</name>
<feature type="domain" description="Glycine zipper 2TM" evidence="4">
    <location>
        <begin position="93"/>
        <end position="134"/>
    </location>
</feature>
<proteinExistence type="predicted"/>
<dbReference type="Pfam" id="PF05433">
    <property type="entry name" value="Rick_17kDa_Anti"/>
    <property type="match status" value="1"/>
</dbReference>
<protein>
    <submittedName>
        <fullName evidence="5">17 kDa surface antigen</fullName>
    </submittedName>
</protein>
<keyword evidence="2" id="KW-0472">Membrane</keyword>
<sequence>MLQWVDRRGPSLVHFRKKESNMLKFSRTTAAIATVALAGVLGACAEQPRYGSQYPGQPTYSSYPSSAPAGMEYGTVTNIEMLQGRSGNSGVGVGTVAGAVIGGVLGNQVGKGTGRAAATVLGAVGGGVVGNQIENRNGSNDGRADGYRITVQLDQGGQRAYDVSSPGDLRPGDRVRLNGGQISRM</sequence>
<dbReference type="eggNOG" id="COG3133">
    <property type="taxonomic scope" value="Bacteria"/>
</dbReference>
<dbReference type="PANTHER" id="PTHR35603:SF2">
    <property type="entry name" value="OUTER MEMBRANE LIPOPROTEIN"/>
    <property type="match status" value="1"/>
</dbReference>
<dbReference type="KEGG" id="aav:Aave_1330"/>
<dbReference type="GO" id="GO:0019867">
    <property type="term" value="C:outer membrane"/>
    <property type="evidence" value="ECO:0007669"/>
    <property type="project" value="InterPro"/>
</dbReference>